<evidence type="ECO:0000256" key="11">
    <source>
        <dbReference type="ARBA" id="ARBA00049893"/>
    </source>
</evidence>
<evidence type="ECO:0000256" key="7">
    <source>
        <dbReference type="ARBA" id="ARBA00022801"/>
    </source>
</evidence>
<keyword evidence="7" id="KW-0378">Hydrolase</keyword>
<dbReference type="CDD" id="cd16833">
    <property type="entry name" value="YfiH"/>
    <property type="match status" value="1"/>
</dbReference>
<dbReference type="InterPro" id="IPR011324">
    <property type="entry name" value="Cytotoxic_necrot_fac-like_cat"/>
</dbReference>
<keyword evidence="8" id="KW-0862">Zinc</keyword>
<comment type="catalytic activity">
    <reaction evidence="9">
        <text>adenosine + H2O + H(+) = inosine + NH4(+)</text>
        <dbReference type="Rhea" id="RHEA:24408"/>
        <dbReference type="ChEBI" id="CHEBI:15377"/>
        <dbReference type="ChEBI" id="CHEBI:15378"/>
        <dbReference type="ChEBI" id="CHEBI:16335"/>
        <dbReference type="ChEBI" id="CHEBI:17596"/>
        <dbReference type="ChEBI" id="CHEBI:28938"/>
        <dbReference type="EC" id="3.5.4.4"/>
    </reaction>
    <physiologicalReaction direction="left-to-right" evidence="9">
        <dbReference type="Rhea" id="RHEA:24409"/>
    </physiologicalReaction>
</comment>
<proteinExistence type="inferred from homology"/>
<comment type="similarity">
    <text evidence="4 12">Belongs to the purine nucleoside phosphorylase YfiH/LACC1 family.</text>
</comment>
<dbReference type="PANTHER" id="PTHR30616:SF2">
    <property type="entry name" value="PURINE NUCLEOSIDE PHOSPHORYLASE LACC1"/>
    <property type="match status" value="1"/>
</dbReference>
<evidence type="ECO:0000256" key="5">
    <source>
        <dbReference type="ARBA" id="ARBA00022679"/>
    </source>
</evidence>
<dbReference type="PANTHER" id="PTHR30616">
    <property type="entry name" value="UNCHARACTERIZED PROTEIN YFIH"/>
    <property type="match status" value="1"/>
</dbReference>
<evidence type="ECO:0000256" key="6">
    <source>
        <dbReference type="ARBA" id="ARBA00022723"/>
    </source>
</evidence>
<sequence>MIEPFQQSGQLKLEITRWKKLNSRLRAGFSTRNGGVSTEPFHTLNLGLHVPDNQDNVVANRKKLAEDIEINLTSWVAGEQIHKTNVQVVENDDQGKGAEHYETSVQGTDGLITNQNGVLCIAAYADCVPLFFFDPSTGYTGIAHAGWKGTVHQIGKELTDTFKKLGTDVAELLVVIGPCISRDHYEVDENVIKHIPKRYFDKVATPKANNHYLLDLKQLNVEILLEQGILPENIDVTGYCTFTDESLFFSHRRDNGRTGRMLGYIGYTD</sequence>
<dbReference type="RefSeq" id="WP_390292966.1">
    <property type="nucleotide sequence ID" value="NZ_JBHSFU010000003.1"/>
</dbReference>
<comment type="catalytic activity">
    <reaction evidence="10">
        <text>adenosine + phosphate = alpha-D-ribose 1-phosphate + adenine</text>
        <dbReference type="Rhea" id="RHEA:27642"/>
        <dbReference type="ChEBI" id="CHEBI:16335"/>
        <dbReference type="ChEBI" id="CHEBI:16708"/>
        <dbReference type="ChEBI" id="CHEBI:43474"/>
        <dbReference type="ChEBI" id="CHEBI:57720"/>
        <dbReference type="EC" id="2.4.2.1"/>
    </reaction>
    <physiologicalReaction direction="left-to-right" evidence="10">
        <dbReference type="Rhea" id="RHEA:27643"/>
    </physiologicalReaction>
</comment>
<dbReference type="SUPFAM" id="SSF64438">
    <property type="entry name" value="CNF1/YfiH-like putative cysteine hydrolases"/>
    <property type="match status" value="1"/>
</dbReference>
<comment type="caution">
    <text evidence="13">The sequence shown here is derived from an EMBL/GenBank/DDBJ whole genome shotgun (WGS) entry which is preliminary data.</text>
</comment>
<evidence type="ECO:0000256" key="2">
    <source>
        <dbReference type="ARBA" id="ARBA00001947"/>
    </source>
</evidence>
<dbReference type="Gene3D" id="3.60.140.10">
    <property type="entry name" value="CNF1/YfiH-like putative cysteine hydrolases"/>
    <property type="match status" value="1"/>
</dbReference>
<dbReference type="InterPro" id="IPR038371">
    <property type="entry name" value="Cu_polyphenol_OxRdtase_sf"/>
</dbReference>
<comment type="cofactor">
    <cofactor evidence="2">
        <name>Zn(2+)</name>
        <dbReference type="ChEBI" id="CHEBI:29105"/>
    </cofactor>
</comment>
<dbReference type="Proteomes" id="UP001595989">
    <property type="component" value="Unassembled WGS sequence"/>
</dbReference>
<evidence type="ECO:0000256" key="3">
    <source>
        <dbReference type="ARBA" id="ARBA00003215"/>
    </source>
</evidence>
<keyword evidence="6" id="KW-0479">Metal-binding</keyword>
<evidence type="ECO:0000256" key="12">
    <source>
        <dbReference type="RuleBase" id="RU361274"/>
    </source>
</evidence>
<comment type="function">
    <text evidence="3">Purine nucleoside enzyme that catalyzes the phosphorolysis of adenosine and inosine nucleosides, yielding D-ribose 1-phosphate and the respective free bases, adenine and hypoxanthine. Also catalyzes the phosphorolysis of S-methyl-5'-thioadenosine into adenine and S-methyl-5-thio-alpha-D-ribose 1-phosphate. Also has adenosine deaminase activity.</text>
</comment>
<evidence type="ECO:0000256" key="10">
    <source>
        <dbReference type="ARBA" id="ARBA00048968"/>
    </source>
</evidence>
<gene>
    <name evidence="13" type="primary">pgeF</name>
    <name evidence="13" type="ORF">ACFO3D_02235</name>
</gene>
<evidence type="ECO:0000256" key="8">
    <source>
        <dbReference type="ARBA" id="ARBA00022833"/>
    </source>
</evidence>
<dbReference type="Pfam" id="PF02578">
    <property type="entry name" value="Cu-oxidase_4"/>
    <property type="match status" value="1"/>
</dbReference>
<dbReference type="NCBIfam" id="TIGR00726">
    <property type="entry name" value="peptidoglycan editing factor PgeF"/>
    <property type="match status" value="1"/>
</dbReference>
<evidence type="ECO:0000256" key="1">
    <source>
        <dbReference type="ARBA" id="ARBA00000553"/>
    </source>
</evidence>
<evidence type="ECO:0000313" key="13">
    <source>
        <dbReference type="EMBL" id="MFC4557027.1"/>
    </source>
</evidence>
<accession>A0ABV9DDZ2</accession>
<comment type="catalytic activity">
    <reaction evidence="1">
        <text>inosine + phosphate = alpha-D-ribose 1-phosphate + hypoxanthine</text>
        <dbReference type="Rhea" id="RHEA:27646"/>
        <dbReference type="ChEBI" id="CHEBI:17368"/>
        <dbReference type="ChEBI" id="CHEBI:17596"/>
        <dbReference type="ChEBI" id="CHEBI:43474"/>
        <dbReference type="ChEBI" id="CHEBI:57720"/>
        <dbReference type="EC" id="2.4.2.1"/>
    </reaction>
    <physiologicalReaction direction="left-to-right" evidence="1">
        <dbReference type="Rhea" id="RHEA:27647"/>
    </physiologicalReaction>
</comment>
<name>A0ABV9DDZ2_9BACI</name>
<dbReference type="EMBL" id="JBHSFU010000003">
    <property type="protein sequence ID" value="MFC4557027.1"/>
    <property type="molecule type" value="Genomic_DNA"/>
</dbReference>
<reference evidence="14" key="1">
    <citation type="journal article" date="2019" name="Int. J. Syst. Evol. Microbiol.">
        <title>The Global Catalogue of Microorganisms (GCM) 10K type strain sequencing project: providing services to taxonomists for standard genome sequencing and annotation.</title>
        <authorList>
            <consortium name="The Broad Institute Genomics Platform"/>
            <consortium name="The Broad Institute Genome Sequencing Center for Infectious Disease"/>
            <person name="Wu L."/>
            <person name="Ma J."/>
        </authorList>
    </citation>
    <scope>NUCLEOTIDE SEQUENCE [LARGE SCALE GENOMIC DNA]</scope>
    <source>
        <strain evidence="14">CGMCC 4.7426</strain>
    </source>
</reference>
<comment type="catalytic activity">
    <reaction evidence="11">
        <text>S-methyl-5'-thioadenosine + phosphate = 5-(methylsulfanyl)-alpha-D-ribose 1-phosphate + adenine</text>
        <dbReference type="Rhea" id="RHEA:11852"/>
        <dbReference type="ChEBI" id="CHEBI:16708"/>
        <dbReference type="ChEBI" id="CHEBI:17509"/>
        <dbReference type="ChEBI" id="CHEBI:43474"/>
        <dbReference type="ChEBI" id="CHEBI:58533"/>
        <dbReference type="EC" id="2.4.2.28"/>
    </reaction>
    <physiologicalReaction direction="left-to-right" evidence="11">
        <dbReference type="Rhea" id="RHEA:11853"/>
    </physiologicalReaction>
</comment>
<protein>
    <recommendedName>
        <fullName evidence="12">Purine nucleoside phosphorylase</fullName>
    </recommendedName>
</protein>
<keyword evidence="5" id="KW-0808">Transferase</keyword>
<organism evidence="13 14">
    <name type="scientific">Virgibacillus kekensis</name>
    <dbReference type="NCBI Taxonomy" id="202261"/>
    <lineage>
        <taxon>Bacteria</taxon>
        <taxon>Bacillati</taxon>
        <taxon>Bacillota</taxon>
        <taxon>Bacilli</taxon>
        <taxon>Bacillales</taxon>
        <taxon>Bacillaceae</taxon>
        <taxon>Virgibacillus</taxon>
    </lineage>
</organism>
<evidence type="ECO:0000256" key="4">
    <source>
        <dbReference type="ARBA" id="ARBA00007353"/>
    </source>
</evidence>
<dbReference type="InterPro" id="IPR003730">
    <property type="entry name" value="Cu_polyphenol_OxRdtase"/>
</dbReference>
<evidence type="ECO:0000256" key="9">
    <source>
        <dbReference type="ARBA" id="ARBA00047989"/>
    </source>
</evidence>
<evidence type="ECO:0000313" key="14">
    <source>
        <dbReference type="Proteomes" id="UP001595989"/>
    </source>
</evidence>
<keyword evidence="14" id="KW-1185">Reference proteome</keyword>